<comment type="caution">
    <text evidence="1">The sequence shown here is derived from an EMBL/GenBank/DDBJ whole genome shotgun (WGS) entry which is preliminary data.</text>
</comment>
<evidence type="ECO:0000313" key="1">
    <source>
        <dbReference type="EMBL" id="MCS5717899.1"/>
    </source>
</evidence>
<accession>A0ABT2GNV6</accession>
<dbReference type="RefSeq" id="WP_259506494.1">
    <property type="nucleotide sequence ID" value="NZ_JANLCM010000001.1"/>
</dbReference>
<gene>
    <name evidence="1" type="ORF">N1027_07095</name>
</gene>
<organism evidence="1 2">
    <name type="scientific">Herbiconiux aconitum</name>
    <dbReference type="NCBI Taxonomy" id="2970913"/>
    <lineage>
        <taxon>Bacteria</taxon>
        <taxon>Bacillati</taxon>
        <taxon>Actinomycetota</taxon>
        <taxon>Actinomycetes</taxon>
        <taxon>Micrococcales</taxon>
        <taxon>Microbacteriaceae</taxon>
        <taxon>Herbiconiux</taxon>
    </lineage>
</organism>
<evidence type="ECO:0000313" key="2">
    <source>
        <dbReference type="Proteomes" id="UP001165584"/>
    </source>
</evidence>
<proteinExistence type="predicted"/>
<reference evidence="1" key="1">
    <citation type="submission" date="2022-08" db="EMBL/GenBank/DDBJ databases">
        <authorList>
            <person name="Deng Y."/>
            <person name="Han X.-F."/>
            <person name="Zhang Y.-Q."/>
        </authorList>
    </citation>
    <scope>NUCLEOTIDE SEQUENCE</scope>
    <source>
        <strain evidence="1">CPCC 205763</strain>
    </source>
</reference>
<name>A0ABT2GNV6_9MICO</name>
<dbReference type="Proteomes" id="UP001165584">
    <property type="component" value="Unassembled WGS sequence"/>
</dbReference>
<protein>
    <submittedName>
        <fullName evidence="1">Uncharacterized protein</fullName>
    </submittedName>
</protein>
<dbReference type="EMBL" id="JANLCM010000001">
    <property type="protein sequence ID" value="MCS5717899.1"/>
    <property type="molecule type" value="Genomic_DNA"/>
</dbReference>
<keyword evidence="2" id="KW-1185">Reference proteome</keyword>
<sequence>MSDAAVEYCATLVVREAVTKLDALVVVALAVDRPIHGAGTAHPFIELESGARVEVEIPKFGEPPPLAVDVYSHLGFEHAAMSALALLGRLEESTAWMVKPDFTL</sequence>